<dbReference type="InterPro" id="IPR014340">
    <property type="entry name" value="LptA"/>
</dbReference>
<comment type="subcellular location">
    <subcellularLocation>
        <location evidence="4">Periplasm</location>
    </subcellularLocation>
</comment>
<keyword evidence="8" id="KW-1185">Reference proteome</keyword>
<organism evidence="7 8">
    <name type="scientific">Paraburkholderia solisilvae</name>
    <dbReference type="NCBI Taxonomy" id="624376"/>
    <lineage>
        <taxon>Bacteria</taxon>
        <taxon>Pseudomonadati</taxon>
        <taxon>Pseudomonadota</taxon>
        <taxon>Betaproteobacteria</taxon>
        <taxon>Burkholderiales</taxon>
        <taxon>Burkholderiaceae</taxon>
        <taxon>Paraburkholderia</taxon>
    </lineage>
</organism>
<dbReference type="InterPro" id="IPR052037">
    <property type="entry name" value="LPS_export_LptA"/>
</dbReference>
<dbReference type="GO" id="GO:0017089">
    <property type="term" value="F:glycolipid transfer activity"/>
    <property type="evidence" value="ECO:0007669"/>
    <property type="project" value="TreeGrafter"/>
</dbReference>
<evidence type="ECO:0000256" key="1">
    <source>
        <dbReference type="ARBA" id="ARBA00022448"/>
    </source>
</evidence>
<keyword evidence="2" id="KW-0732">Signal</keyword>
<dbReference type="GO" id="GO:0030288">
    <property type="term" value="C:outer membrane-bounded periplasmic space"/>
    <property type="evidence" value="ECO:0007669"/>
    <property type="project" value="TreeGrafter"/>
</dbReference>
<dbReference type="Pfam" id="PF03968">
    <property type="entry name" value="LptD_N"/>
    <property type="match status" value="1"/>
</dbReference>
<dbReference type="AlphaFoldDB" id="A0A6J5DJS8"/>
<evidence type="ECO:0000256" key="4">
    <source>
        <dbReference type="HAMAP-Rule" id="MF_01914"/>
    </source>
</evidence>
<protein>
    <recommendedName>
        <fullName evidence="4">Lipopolysaccharide export system protein LptA</fullName>
    </recommendedName>
</protein>
<keyword evidence="1 4" id="KW-0813">Transport</keyword>
<feature type="region of interest" description="Disordered" evidence="5">
    <location>
        <begin position="194"/>
        <end position="289"/>
    </location>
</feature>
<evidence type="ECO:0000259" key="6">
    <source>
        <dbReference type="Pfam" id="PF03968"/>
    </source>
</evidence>
<dbReference type="Gene3D" id="2.60.450.10">
    <property type="entry name" value="Lipopolysaccharide (LPS) transport protein A like domain"/>
    <property type="match status" value="1"/>
</dbReference>
<evidence type="ECO:0000313" key="8">
    <source>
        <dbReference type="Proteomes" id="UP000494329"/>
    </source>
</evidence>
<dbReference type="GO" id="GO:0009279">
    <property type="term" value="C:cell outer membrane"/>
    <property type="evidence" value="ECO:0007669"/>
    <property type="project" value="TreeGrafter"/>
</dbReference>
<evidence type="ECO:0000313" key="7">
    <source>
        <dbReference type="EMBL" id="CAB3753452.1"/>
    </source>
</evidence>
<feature type="compositionally biased region" description="Low complexity" evidence="5">
    <location>
        <begin position="217"/>
        <end position="231"/>
    </location>
</feature>
<sequence>MSESFPRFLTGCLRMLHVLRVQRARPSTRRAARATPLAIQLAALLAALPLAGFAPLAHADRADKDKPLNIEADNMTYDDLKQVNIFTGHVVATKGTIVIKADRVEVTQDPQGYQYATGTSTGKNLAYFRQKREGLDEYIDGDAERIDYDGKQDLTTLTTRATVRRLQGLSTIMDEVHGSVITYDGQNDFYTAKAGPDVAGPGNPTGRVRAMLAPRNGGAQPASGPSAALQPTTQFQGQNANPTPAAGGRPARPSAASSATPSANPSSSPSANPSTPSATDSQGQGTTKP</sequence>
<dbReference type="NCBIfam" id="TIGR03002">
    <property type="entry name" value="outer_YhbN_LptA"/>
    <property type="match status" value="1"/>
</dbReference>
<feature type="compositionally biased region" description="Low complexity" evidence="5">
    <location>
        <begin position="239"/>
        <end position="279"/>
    </location>
</feature>
<comment type="subunit">
    <text evidence="4">Component of the lipopolysaccharide transport and assembly complex.</text>
</comment>
<dbReference type="GO" id="GO:0015920">
    <property type="term" value="P:lipopolysaccharide transport"/>
    <property type="evidence" value="ECO:0007669"/>
    <property type="project" value="UniProtKB-UniRule"/>
</dbReference>
<accession>A0A6J5DJS8</accession>
<comment type="function">
    <text evidence="4">Involved in the assembly of lipopolysaccharide (LPS). Required for the translocation of LPS from the inner membrane to the outer membrane.</text>
</comment>
<dbReference type="PANTHER" id="PTHR36504:SF1">
    <property type="entry name" value="LIPOPOLYSACCHARIDE EXPORT SYSTEM PROTEIN LPTA"/>
    <property type="match status" value="1"/>
</dbReference>
<evidence type="ECO:0000256" key="2">
    <source>
        <dbReference type="ARBA" id="ARBA00022729"/>
    </source>
</evidence>
<dbReference type="InterPro" id="IPR005653">
    <property type="entry name" value="OstA-like_N"/>
</dbReference>
<proteinExistence type="inferred from homology"/>
<dbReference type="GO" id="GO:0043165">
    <property type="term" value="P:Gram-negative-bacterium-type cell outer membrane assembly"/>
    <property type="evidence" value="ECO:0007669"/>
    <property type="project" value="UniProtKB-UniRule"/>
</dbReference>
<feature type="domain" description="Organic solvent tolerance-like N-terminal" evidence="6">
    <location>
        <begin position="69"/>
        <end position="187"/>
    </location>
</feature>
<gene>
    <name evidence="4 7" type="primary">lptA</name>
    <name evidence="7" type="ORF">LMG29739_01735</name>
</gene>
<comment type="similarity">
    <text evidence="4">Belongs to the LptA family.</text>
</comment>
<evidence type="ECO:0000256" key="5">
    <source>
        <dbReference type="SAM" id="MobiDB-lite"/>
    </source>
</evidence>
<reference evidence="7 8" key="1">
    <citation type="submission" date="2020-04" db="EMBL/GenBank/DDBJ databases">
        <authorList>
            <person name="De Canck E."/>
        </authorList>
    </citation>
    <scope>NUCLEOTIDE SEQUENCE [LARGE SCALE GENOMIC DNA]</scope>
    <source>
        <strain evidence="7 8">LMG 29739</strain>
    </source>
</reference>
<evidence type="ECO:0000256" key="3">
    <source>
        <dbReference type="ARBA" id="ARBA00022764"/>
    </source>
</evidence>
<name>A0A6J5DJS8_9BURK</name>
<dbReference type="HAMAP" id="MF_01914">
    <property type="entry name" value="LPS_assembly_LptA"/>
    <property type="match status" value="1"/>
</dbReference>
<dbReference type="PANTHER" id="PTHR36504">
    <property type="entry name" value="LIPOPOLYSACCHARIDE EXPORT SYSTEM PROTEIN LPTA"/>
    <property type="match status" value="1"/>
</dbReference>
<keyword evidence="3 4" id="KW-0574">Periplasm</keyword>
<dbReference type="GO" id="GO:0001530">
    <property type="term" value="F:lipopolysaccharide binding"/>
    <property type="evidence" value="ECO:0007669"/>
    <property type="project" value="InterPro"/>
</dbReference>
<dbReference type="EMBL" id="CADIKF010000010">
    <property type="protein sequence ID" value="CAB3753452.1"/>
    <property type="molecule type" value="Genomic_DNA"/>
</dbReference>
<dbReference type="Proteomes" id="UP000494329">
    <property type="component" value="Unassembled WGS sequence"/>
</dbReference>
<feature type="compositionally biased region" description="Polar residues" evidence="5">
    <location>
        <begin position="280"/>
        <end position="289"/>
    </location>
</feature>